<comment type="caution">
    <text evidence="2">The sequence shown here is derived from an EMBL/GenBank/DDBJ whole genome shotgun (WGS) entry which is preliminary data.</text>
</comment>
<keyword evidence="2" id="KW-0808">Transferase</keyword>
<feature type="chain" id="PRO_5014717532" evidence="1">
    <location>
        <begin position="29"/>
        <end position="286"/>
    </location>
</feature>
<dbReference type="GO" id="GO:0016603">
    <property type="term" value="F:glutaminyl-peptide cyclotransferase activity"/>
    <property type="evidence" value="ECO:0007669"/>
    <property type="project" value="InterPro"/>
</dbReference>
<dbReference type="RefSeq" id="WP_102211821.1">
    <property type="nucleotide sequence ID" value="NZ_PNHF01000001.1"/>
</dbReference>
<organism evidence="2 3">
    <name type="scientific">Corynebacterium xerosis</name>
    <dbReference type="NCBI Taxonomy" id="1725"/>
    <lineage>
        <taxon>Bacteria</taxon>
        <taxon>Bacillati</taxon>
        <taxon>Actinomycetota</taxon>
        <taxon>Actinomycetes</taxon>
        <taxon>Mycobacteriales</taxon>
        <taxon>Corynebacteriaceae</taxon>
        <taxon>Corynebacterium</taxon>
    </lineage>
</organism>
<reference evidence="2 3" key="1">
    <citation type="submission" date="2017-09" db="EMBL/GenBank/DDBJ databases">
        <title>Bacterial strain isolated from the female urinary microbiota.</title>
        <authorList>
            <person name="Thomas-White K."/>
            <person name="Kumar N."/>
            <person name="Forster S."/>
            <person name="Putonti C."/>
            <person name="Lawley T."/>
            <person name="Wolfe A.J."/>
        </authorList>
    </citation>
    <scope>NUCLEOTIDE SEQUENCE [LARGE SCALE GENOMIC DNA]</scope>
    <source>
        <strain evidence="2 3">UMB0908</strain>
    </source>
</reference>
<sequence>MKPSAKAASAGLVSVFALLSGCSGPGFSDGPSATPAASETSTGIDVPRLGLGVVAEHPWDDSAFTQGLEIDDDGSLLVGTGQYGESAIWRIRDWRAGSPAENRHQLPPEFFGEGITRAGDTVWQLTWKRGVAFARDAATLEETRRASYSGEGWGLCEQAGRLVMSDGSSTLTFRDPVTFAETGRIEVLADGLHVENLNELECVDGPDGPEVWANRWRTNDIVRIDPATGEVTGFADATPLVDALSPEARAKADVFNGIAHVPGTDHFLVTGKYWPTLFEVRFTDAG</sequence>
<feature type="signal peptide" evidence="1">
    <location>
        <begin position="1"/>
        <end position="28"/>
    </location>
</feature>
<dbReference type="InterPro" id="IPR007788">
    <property type="entry name" value="QCT"/>
</dbReference>
<keyword evidence="1" id="KW-0732">Signal</keyword>
<dbReference type="Pfam" id="PF05096">
    <property type="entry name" value="Glu_cyclase_2"/>
    <property type="match status" value="1"/>
</dbReference>
<dbReference type="InterPro" id="IPR011044">
    <property type="entry name" value="Quino_amine_DH_bsu"/>
</dbReference>
<dbReference type="STRING" id="1725.WU86_03455"/>
<proteinExistence type="predicted"/>
<accession>A0A2N6T2C5</accession>
<dbReference type="SUPFAM" id="SSF50969">
    <property type="entry name" value="YVTN repeat-like/Quinoprotein amine dehydrogenase"/>
    <property type="match status" value="1"/>
</dbReference>
<dbReference type="PANTHER" id="PTHR31270">
    <property type="entry name" value="GLUTAMINYL-PEPTIDE CYCLOTRANSFERASE"/>
    <property type="match status" value="1"/>
</dbReference>
<name>A0A2N6T2C5_9CORY</name>
<evidence type="ECO:0000313" key="2">
    <source>
        <dbReference type="EMBL" id="PMC63466.1"/>
    </source>
</evidence>
<protein>
    <submittedName>
        <fullName evidence="2">Glutaminyl-peptide cyclotransferase</fullName>
    </submittedName>
</protein>
<evidence type="ECO:0000256" key="1">
    <source>
        <dbReference type="SAM" id="SignalP"/>
    </source>
</evidence>
<gene>
    <name evidence="2" type="ORF">CJ204_01205</name>
</gene>
<dbReference type="Proteomes" id="UP000235363">
    <property type="component" value="Unassembled WGS sequence"/>
</dbReference>
<dbReference type="EMBL" id="PNHF01000001">
    <property type="protein sequence ID" value="PMC63466.1"/>
    <property type="molecule type" value="Genomic_DNA"/>
</dbReference>
<dbReference type="PANTHER" id="PTHR31270:SF1">
    <property type="entry name" value="GLUTAMINYL-PEPTIDE CYCLOTRANSFERASE"/>
    <property type="match status" value="1"/>
</dbReference>
<evidence type="ECO:0000313" key="3">
    <source>
        <dbReference type="Proteomes" id="UP000235363"/>
    </source>
</evidence>
<dbReference type="PROSITE" id="PS51257">
    <property type="entry name" value="PROKAR_LIPOPROTEIN"/>
    <property type="match status" value="1"/>
</dbReference>
<dbReference type="AlphaFoldDB" id="A0A2N6T2C5"/>